<dbReference type="OrthoDB" id="2687797at2759"/>
<organism evidence="1 2">
    <name type="scientific">Suillus plorans</name>
    <dbReference type="NCBI Taxonomy" id="116603"/>
    <lineage>
        <taxon>Eukaryota</taxon>
        <taxon>Fungi</taxon>
        <taxon>Dikarya</taxon>
        <taxon>Basidiomycota</taxon>
        <taxon>Agaricomycotina</taxon>
        <taxon>Agaricomycetes</taxon>
        <taxon>Agaricomycetidae</taxon>
        <taxon>Boletales</taxon>
        <taxon>Suillineae</taxon>
        <taxon>Suillaceae</taxon>
        <taxon>Suillus</taxon>
    </lineage>
</organism>
<dbReference type="AlphaFoldDB" id="A0A9P7AT50"/>
<reference evidence="1" key="1">
    <citation type="journal article" date="2020" name="New Phytol.">
        <title>Comparative genomics reveals dynamic genome evolution in host specialist ectomycorrhizal fungi.</title>
        <authorList>
            <person name="Lofgren L.A."/>
            <person name="Nguyen N.H."/>
            <person name="Vilgalys R."/>
            <person name="Ruytinx J."/>
            <person name="Liao H.L."/>
            <person name="Branco S."/>
            <person name="Kuo A."/>
            <person name="LaButti K."/>
            <person name="Lipzen A."/>
            <person name="Andreopoulos W."/>
            <person name="Pangilinan J."/>
            <person name="Riley R."/>
            <person name="Hundley H."/>
            <person name="Na H."/>
            <person name="Barry K."/>
            <person name="Grigoriev I.V."/>
            <person name="Stajich J.E."/>
            <person name="Kennedy P.G."/>
        </authorList>
    </citation>
    <scope>NUCLEOTIDE SEQUENCE</scope>
    <source>
        <strain evidence="1">S12</strain>
    </source>
</reference>
<evidence type="ECO:0000313" key="1">
    <source>
        <dbReference type="EMBL" id="KAG1796061.1"/>
    </source>
</evidence>
<comment type="caution">
    <text evidence="1">The sequence shown here is derived from an EMBL/GenBank/DDBJ whole genome shotgun (WGS) entry which is preliminary data.</text>
</comment>
<dbReference type="EMBL" id="JABBWE010000020">
    <property type="protein sequence ID" value="KAG1796061.1"/>
    <property type="molecule type" value="Genomic_DNA"/>
</dbReference>
<name>A0A9P7AT50_9AGAM</name>
<dbReference type="RefSeq" id="XP_041161714.1">
    <property type="nucleotide sequence ID" value="XM_041310376.1"/>
</dbReference>
<dbReference type="Proteomes" id="UP000719766">
    <property type="component" value="Unassembled WGS sequence"/>
</dbReference>
<evidence type="ECO:0000313" key="2">
    <source>
        <dbReference type="Proteomes" id="UP000719766"/>
    </source>
</evidence>
<sequence length="119" mass="13008">MEISNDSLFAIESVKLAHQRADLRAILRDEVKAATGRISVSVCGSQSTTRSVRGVLRFPVSSPLSVANGGPSVTTHRVVWLRLKEGLDRNELQMLIDIYEMTVCPCTSSDSCGSRTRDV</sequence>
<protein>
    <submittedName>
        <fullName evidence="1">Uncharacterized protein</fullName>
    </submittedName>
</protein>
<proteinExistence type="predicted"/>
<gene>
    <name evidence="1" type="ORF">HD556DRAFT_361193</name>
</gene>
<accession>A0A9P7AT50</accession>
<dbReference type="GeneID" id="64604140"/>
<keyword evidence="2" id="KW-1185">Reference proteome</keyword>